<evidence type="ECO:0008006" key="4">
    <source>
        <dbReference type="Google" id="ProtNLM"/>
    </source>
</evidence>
<dbReference type="AlphaFoldDB" id="A0A1M5DZM4"/>
<evidence type="ECO:0000256" key="1">
    <source>
        <dbReference type="SAM" id="SignalP"/>
    </source>
</evidence>
<keyword evidence="1" id="KW-0732">Signal</keyword>
<reference evidence="2 3" key="1">
    <citation type="submission" date="2016-11" db="EMBL/GenBank/DDBJ databases">
        <authorList>
            <person name="Jaros S."/>
            <person name="Januszkiewicz K."/>
            <person name="Wedrychowicz H."/>
        </authorList>
    </citation>
    <scope>NUCLEOTIDE SEQUENCE [LARGE SCALE GENOMIC DNA]</scope>
    <source>
        <strain evidence="2 3">DSM 45627</strain>
    </source>
</reference>
<evidence type="ECO:0000313" key="3">
    <source>
        <dbReference type="Proteomes" id="UP000186132"/>
    </source>
</evidence>
<proteinExistence type="predicted"/>
<feature type="chain" id="PRO_5012092903" description="PKD domain-containing protein" evidence="1">
    <location>
        <begin position="27"/>
        <end position="334"/>
    </location>
</feature>
<feature type="signal peptide" evidence="1">
    <location>
        <begin position="1"/>
        <end position="26"/>
    </location>
</feature>
<sequence>MRLAKWFGVLTSSLLVVAAAPATASADDPEPWYADGQLFRVTSYDGPGKLIAHLELSPDARALMASGENLSWDWGDGTSCQSDPPTEANYVADGNSTCSDPDTVTHVYPALPSGYYTVYTVGVARRPGGGPVGMWGYASATELLPGWTYTGREYTNLVTYDDQPVSLDLTAFAPRHDQSALTYSADVSEPRFGSVAVSSGVMTFTPARTGHTVLWAGMGYRDGRAMGLNMAIRIDAVPHAAPRISSLSCAATASGRSRRHTCGMRLHNADRRTSTSRYTTTITKASGRRAVVSRTTVEGQRDHRVTVRLARGTYTVRVAGASHRSTTRTFRVKG</sequence>
<dbReference type="STRING" id="1206085.SAMN05443575_0741"/>
<name>A0A1M5DZM4_9ACTN</name>
<dbReference type="Proteomes" id="UP000186132">
    <property type="component" value="Unassembled WGS sequence"/>
</dbReference>
<keyword evidence="3" id="KW-1185">Reference proteome</keyword>
<organism evidence="2 3">
    <name type="scientific">Jatrophihabitans endophyticus</name>
    <dbReference type="NCBI Taxonomy" id="1206085"/>
    <lineage>
        <taxon>Bacteria</taxon>
        <taxon>Bacillati</taxon>
        <taxon>Actinomycetota</taxon>
        <taxon>Actinomycetes</taxon>
        <taxon>Jatrophihabitantales</taxon>
        <taxon>Jatrophihabitantaceae</taxon>
        <taxon>Jatrophihabitans</taxon>
    </lineage>
</organism>
<protein>
    <recommendedName>
        <fullName evidence="4">PKD domain-containing protein</fullName>
    </recommendedName>
</protein>
<gene>
    <name evidence="2" type="ORF">SAMN05443575_0741</name>
</gene>
<accession>A0A1M5DZM4</accession>
<dbReference type="RefSeq" id="WP_143167954.1">
    <property type="nucleotide sequence ID" value="NZ_FQVU01000001.1"/>
</dbReference>
<dbReference type="EMBL" id="FQVU01000001">
    <property type="protein sequence ID" value="SHF72366.1"/>
    <property type="molecule type" value="Genomic_DNA"/>
</dbReference>
<evidence type="ECO:0000313" key="2">
    <source>
        <dbReference type="EMBL" id="SHF72366.1"/>
    </source>
</evidence>